<dbReference type="InterPro" id="IPR043502">
    <property type="entry name" value="DNA/RNA_pol_sf"/>
</dbReference>
<dbReference type="EMBL" id="HACM01006820">
    <property type="protein sequence ID" value="CRZ07262.1"/>
    <property type="molecule type" value="Transcribed_RNA"/>
</dbReference>
<dbReference type="AlphaFoldDB" id="A0A0H5QZZ2"/>
<sequence>MQEVLLNSLYVCALLWLDDVLGYAKKDSVLDHMTVLKKLLQAMATALIKCNPDQCNLYTDVAKWTGHSIAPQGVAYDDSFIQGLIHMTPPKRADELQQFLENRTSGPTFSLDGEHRVQSVPR</sequence>
<dbReference type="SUPFAM" id="SSF56672">
    <property type="entry name" value="DNA/RNA polymerases"/>
    <property type="match status" value="1"/>
</dbReference>
<protein>
    <recommendedName>
        <fullName evidence="3">Reverse transcriptase domain-containing protein</fullName>
    </recommendedName>
</protein>
<feature type="signal peptide" evidence="1">
    <location>
        <begin position="1"/>
        <end position="22"/>
    </location>
</feature>
<accession>A0A0H5QZZ2</accession>
<name>A0A0H5QZZ2_9EUKA</name>
<organism evidence="2">
    <name type="scientific">Spongospora subterranea</name>
    <dbReference type="NCBI Taxonomy" id="70186"/>
    <lineage>
        <taxon>Eukaryota</taxon>
        <taxon>Sar</taxon>
        <taxon>Rhizaria</taxon>
        <taxon>Endomyxa</taxon>
        <taxon>Phytomyxea</taxon>
        <taxon>Plasmodiophorida</taxon>
        <taxon>Plasmodiophoridae</taxon>
        <taxon>Spongospora</taxon>
    </lineage>
</organism>
<evidence type="ECO:0000313" key="2">
    <source>
        <dbReference type="EMBL" id="CRZ07262.1"/>
    </source>
</evidence>
<dbReference type="Gene3D" id="3.30.70.270">
    <property type="match status" value="1"/>
</dbReference>
<evidence type="ECO:0008006" key="3">
    <source>
        <dbReference type="Google" id="ProtNLM"/>
    </source>
</evidence>
<evidence type="ECO:0000256" key="1">
    <source>
        <dbReference type="SAM" id="SignalP"/>
    </source>
</evidence>
<dbReference type="InterPro" id="IPR043128">
    <property type="entry name" value="Rev_trsase/Diguanyl_cyclase"/>
</dbReference>
<keyword evidence="1" id="KW-0732">Signal</keyword>
<proteinExistence type="predicted"/>
<reference evidence="2" key="1">
    <citation type="submission" date="2015-04" db="EMBL/GenBank/DDBJ databases">
        <title>The genome sequence of the plant pathogenic Rhizarian Plasmodiophora brassicae reveals insights in its biotrophic life cycle and the origin of chitin synthesis.</title>
        <authorList>
            <person name="Schwelm A."/>
            <person name="Fogelqvist J."/>
            <person name="Knaust A."/>
            <person name="Julke S."/>
            <person name="Lilja T."/>
            <person name="Dhandapani V."/>
            <person name="Bonilla-Rosso G."/>
            <person name="Karlsson M."/>
            <person name="Shevchenko A."/>
            <person name="Choi S.R."/>
            <person name="Kim H.G."/>
            <person name="Park J.Y."/>
            <person name="Lim Y.P."/>
            <person name="Ludwig-Muller J."/>
            <person name="Dixelius C."/>
        </authorList>
    </citation>
    <scope>NUCLEOTIDE SEQUENCE</scope>
    <source>
        <tissue evidence="2">Potato root galls</tissue>
    </source>
</reference>
<feature type="chain" id="PRO_5005223809" description="Reverse transcriptase domain-containing protein" evidence="1">
    <location>
        <begin position="23"/>
        <end position="122"/>
    </location>
</feature>